<evidence type="ECO:0000256" key="1">
    <source>
        <dbReference type="ARBA" id="ARBA00001936"/>
    </source>
</evidence>
<evidence type="ECO:0000259" key="8">
    <source>
        <dbReference type="Pfam" id="PF16188"/>
    </source>
</evidence>
<keyword evidence="4 9" id="KW-0378">Hydrolase</keyword>
<dbReference type="PANTHER" id="PTHR43763">
    <property type="entry name" value="XAA-PRO AMINOPEPTIDASE 1"/>
    <property type="match status" value="1"/>
</dbReference>
<dbReference type="InterPro" id="IPR036005">
    <property type="entry name" value="Creatinase/aminopeptidase-like"/>
</dbReference>
<proteinExistence type="evidence at transcript level"/>
<feature type="domain" description="Creatinase N-terminal" evidence="7">
    <location>
        <begin position="9"/>
        <end position="116"/>
    </location>
</feature>
<protein>
    <submittedName>
        <fullName evidence="9">Putative X-prolyl aminopeptidase</fullName>
        <ecNumber evidence="9">3.4.11.9</ecNumber>
    </submittedName>
</protein>
<evidence type="ECO:0000256" key="5">
    <source>
        <dbReference type="ARBA" id="ARBA00023211"/>
    </source>
</evidence>
<dbReference type="Pfam" id="PF01321">
    <property type="entry name" value="Creatinase_N"/>
    <property type="match status" value="1"/>
</dbReference>
<dbReference type="GO" id="GO:0005737">
    <property type="term" value="C:cytoplasm"/>
    <property type="evidence" value="ECO:0007669"/>
    <property type="project" value="UniProtKB-ARBA"/>
</dbReference>
<dbReference type="EMBL" id="FN317693">
    <property type="protein sequence ID" value="CAX73423.1"/>
    <property type="molecule type" value="mRNA"/>
</dbReference>
<dbReference type="InterPro" id="IPR029149">
    <property type="entry name" value="Creatin/AminoP/Spt16_N"/>
</dbReference>
<reference evidence="9" key="2">
    <citation type="submission" date="2009-03" db="EMBL/GenBank/DDBJ databases">
        <authorList>
            <person name="Gang L."/>
        </authorList>
    </citation>
    <scope>NUCLEOTIDE SEQUENCE</scope>
    <source>
        <strain evidence="9">Anhui</strain>
    </source>
</reference>
<evidence type="ECO:0000256" key="2">
    <source>
        <dbReference type="ARBA" id="ARBA00008766"/>
    </source>
</evidence>
<keyword evidence="5" id="KW-0464">Manganese</keyword>
<dbReference type="Gene3D" id="3.90.230.10">
    <property type="entry name" value="Creatinase/methionine aminopeptidase superfamily"/>
    <property type="match status" value="1"/>
</dbReference>
<dbReference type="EC" id="3.4.11.9" evidence="9"/>
<keyword evidence="9" id="KW-0031">Aminopeptidase</keyword>
<dbReference type="InterPro" id="IPR050422">
    <property type="entry name" value="X-Pro_aminopeptidase_P"/>
</dbReference>
<organism evidence="9">
    <name type="scientific">Schistosoma japonicum</name>
    <name type="common">Blood fluke</name>
    <dbReference type="NCBI Taxonomy" id="6182"/>
    <lineage>
        <taxon>Eukaryota</taxon>
        <taxon>Metazoa</taxon>
        <taxon>Spiralia</taxon>
        <taxon>Lophotrochozoa</taxon>
        <taxon>Platyhelminthes</taxon>
        <taxon>Trematoda</taxon>
        <taxon>Digenea</taxon>
        <taxon>Strigeidida</taxon>
        <taxon>Schistosomatoidea</taxon>
        <taxon>Schistosomatidae</taxon>
        <taxon>Schistosoma</taxon>
    </lineage>
</organism>
<dbReference type="InterPro" id="IPR000587">
    <property type="entry name" value="Creatinase_N"/>
</dbReference>
<evidence type="ECO:0000256" key="3">
    <source>
        <dbReference type="ARBA" id="ARBA00022723"/>
    </source>
</evidence>
<evidence type="ECO:0000259" key="7">
    <source>
        <dbReference type="Pfam" id="PF01321"/>
    </source>
</evidence>
<feature type="domain" description="Peptidase M24" evidence="6">
    <location>
        <begin position="117"/>
        <end position="278"/>
    </location>
</feature>
<comment type="cofactor">
    <cofactor evidence="1">
        <name>Mn(2+)</name>
        <dbReference type="ChEBI" id="CHEBI:29035"/>
    </cofactor>
</comment>
<sequence>MKKILSLERLTRLRDLLKVKKLQGYILATEDEHFNEYVGVADRRCEFISGFTGSSCSIIVTLDKAALWTDGRYQLQGTNELDDNWSLFRNDLIESPTKAKWIVSSTPPGSSIGYDDANGAIIHYHPVEGQDAPITNKSIYLVDSGGQYLTGTTDVTRTIHLNEPTLEEKNCYTAVLKAHISLSMQIFPSNTPGSRLDVLSRRIMWQYRGNYAHGTGHGVGAFLNVHEGPIGLSGSRLNMYSRMGITEPGLQENMVVTIEPGYYWTDRFGIRLENVVFIVPVKTVDFDFNNMNTNNTLMTMHNSFQFASDNTDCTKWLTFEPVTLVPFQRKFININMLSMNELNWLNNYHNIIRKVLCQRIYQEVNINLSIDNENLDQQSILSNMSMLSSSRQRCLQWIINQTEILS</sequence>
<dbReference type="PANTHER" id="PTHR43763:SF6">
    <property type="entry name" value="XAA-PRO AMINOPEPTIDASE 1"/>
    <property type="match status" value="1"/>
</dbReference>
<evidence type="ECO:0000313" key="9">
    <source>
        <dbReference type="EMBL" id="CAX73423.1"/>
    </source>
</evidence>
<comment type="similarity">
    <text evidence="2">Belongs to the peptidase M24B family.</text>
</comment>
<dbReference type="Pfam" id="PF16188">
    <property type="entry name" value="Peptidase_M24_C"/>
    <property type="match status" value="1"/>
</dbReference>
<accession>C1LFE5</accession>
<reference evidence="9" key="1">
    <citation type="journal article" date="2009" name="Nature">
        <title>The Schistosoma japonicum genome reveals features of host-parasite interplay.</title>
        <authorList>
            <person name="Liu F."/>
            <person name="Zhou Y."/>
            <person name="Wang Z.Q."/>
            <person name="Lu G."/>
            <person name="Zheng H."/>
            <person name="Brindley P.J."/>
            <person name="McManus D.P."/>
            <person name="Blair D."/>
            <person name="Zhang Q.H."/>
            <person name="Zhong Y."/>
            <person name="Wang S."/>
            <person name="Han Z.G."/>
            <person name="Chen Z."/>
        </authorList>
    </citation>
    <scope>NUCLEOTIDE SEQUENCE</scope>
    <source>
        <strain evidence="9">Anhui</strain>
    </source>
</reference>
<dbReference type="AlphaFoldDB" id="C1LFE5"/>
<name>C1LFE5_SCHJA</name>
<evidence type="ECO:0000256" key="4">
    <source>
        <dbReference type="ARBA" id="ARBA00022801"/>
    </source>
</evidence>
<feature type="domain" description="Peptidase M24 C-terminal" evidence="8">
    <location>
        <begin position="315"/>
        <end position="361"/>
    </location>
</feature>
<dbReference type="InterPro" id="IPR032416">
    <property type="entry name" value="Peptidase_M24_C"/>
</dbReference>
<dbReference type="Pfam" id="PF00557">
    <property type="entry name" value="Peptidase_M24"/>
    <property type="match status" value="1"/>
</dbReference>
<keyword evidence="9" id="KW-0645">Protease</keyword>
<dbReference type="GO" id="GO:0004177">
    <property type="term" value="F:aminopeptidase activity"/>
    <property type="evidence" value="ECO:0007669"/>
    <property type="project" value="UniProtKB-KW"/>
</dbReference>
<evidence type="ECO:0000259" key="6">
    <source>
        <dbReference type="Pfam" id="PF00557"/>
    </source>
</evidence>
<dbReference type="FunFam" id="3.90.230.10:FF:000007">
    <property type="entry name" value="Xaa-Pro aminopeptidase P"/>
    <property type="match status" value="1"/>
</dbReference>
<dbReference type="SUPFAM" id="SSF53092">
    <property type="entry name" value="Creatinase/prolidase N-terminal domain"/>
    <property type="match status" value="1"/>
</dbReference>
<dbReference type="InterPro" id="IPR000994">
    <property type="entry name" value="Pept_M24"/>
</dbReference>
<dbReference type="GO" id="GO:0046872">
    <property type="term" value="F:metal ion binding"/>
    <property type="evidence" value="ECO:0007669"/>
    <property type="project" value="UniProtKB-KW"/>
</dbReference>
<keyword evidence="3" id="KW-0479">Metal-binding</keyword>
<dbReference type="SUPFAM" id="SSF55920">
    <property type="entry name" value="Creatinase/aminopeptidase"/>
    <property type="match status" value="1"/>
</dbReference>